<gene>
    <name evidence="1" type="ORF">T05_12658</name>
</gene>
<dbReference type="Proteomes" id="UP000055048">
    <property type="component" value="Unassembled WGS sequence"/>
</dbReference>
<evidence type="ECO:0000313" key="2">
    <source>
        <dbReference type="Proteomes" id="UP000055048"/>
    </source>
</evidence>
<reference evidence="1 2" key="1">
    <citation type="submission" date="2015-01" db="EMBL/GenBank/DDBJ databases">
        <title>Evolution of Trichinella species and genotypes.</title>
        <authorList>
            <person name="Korhonen P.K."/>
            <person name="Edoardo P."/>
            <person name="Giuseppe L.R."/>
            <person name="Gasser R.B."/>
        </authorList>
    </citation>
    <scope>NUCLEOTIDE SEQUENCE [LARGE SCALE GENOMIC DNA]</scope>
    <source>
        <strain evidence="1">ISS417</strain>
    </source>
</reference>
<sequence>MAENLHLVLNERGNCNLVHEGRVYNLKRTNMEDKQWVCRQFIM</sequence>
<dbReference type="AlphaFoldDB" id="A0A0V0SP48"/>
<accession>A0A0V0SP48</accession>
<protein>
    <recommendedName>
        <fullName evidence="3">FLYWCH-type domain-containing protein</fullName>
    </recommendedName>
</protein>
<keyword evidence="2" id="KW-1185">Reference proteome</keyword>
<dbReference type="Gene3D" id="2.20.25.240">
    <property type="match status" value="1"/>
</dbReference>
<proteinExistence type="predicted"/>
<evidence type="ECO:0008006" key="3">
    <source>
        <dbReference type="Google" id="ProtNLM"/>
    </source>
</evidence>
<dbReference type="OrthoDB" id="5917053at2759"/>
<evidence type="ECO:0000313" key="1">
    <source>
        <dbReference type="EMBL" id="KRX28685.1"/>
    </source>
</evidence>
<comment type="caution">
    <text evidence="1">The sequence shown here is derived from an EMBL/GenBank/DDBJ whole genome shotgun (WGS) entry which is preliminary data.</text>
</comment>
<dbReference type="EMBL" id="JYDJ01004192">
    <property type="protein sequence ID" value="KRX28685.1"/>
    <property type="molecule type" value="Genomic_DNA"/>
</dbReference>
<name>A0A0V0SP48_9BILA</name>
<organism evidence="1 2">
    <name type="scientific">Trichinella murrelli</name>
    <dbReference type="NCBI Taxonomy" id="144512"/>
    <lineage>
        <taxon>Eukaryota</taxon>
        <taxon>Metazoa</taxon>
        <taxon>Ecdysozoa</taxon>
        <taxon>Nematoda</taxon>
        <taxon>Enoplea</taxon>
        <taxon>Dorylaimia</taxon>
        <taxon>Trichinellida</taxon>
        <taxon>Trichinellidae</taxon>
        <taxon>Trichinella</taxon>
    </lineage>
</organism>